<proteinExistence type="predicted"/>
<gene>
    <name evidence="2" type="ORF">GMARGA_LOCUS7766</name>
</gene>
<evidence type="ECO:0000313" key="2">
    <source>
        <dbReference type="EMBL" id="CAG8619426.1"/>
    </source>
</evidence>
<dbReference type="EMBL" id="CAJVQB010003842">
    <property type="protein sequence ID" value="CAG8619426.1"/>
    <property type="molecule type" value="Genomic_DNA"/>
</dbReference>
<reference evidence="2 3" key="1">
    <citation type="submission" date="2021-06" db="EMBL/GenBank/DDBJ databases">
        <authorList>
            <person name="Kallberg Y."/>
            <person name="Tangrot J."/>
            <person name="Rosling A."/>
        </authorList>
    </citation>
    <scope>NUCLEOTIDE SEQUENCE [LARGE SCALE GENOMIC DNA]</scope>
    <source>
        <strain evidence="2 3">120-4 pot B 10/14</strain>
    </source>
</reference>
<evidence type="ECO:0000313" key="3">
    <source>
        <dbReference type="Proteomes" id="UP000789901"/>
    </source>
</evidence>
<feature type="compositionally biased region" description="Basic and acidic residues" evidence="1">
    <location>
        <begin position="227"/>
        <end position="236"/>
    </location>
</feature>
<feature type="region of interest" description="Disordered" evidence="1">
    <location>
        <begin position="203"/>
        <end position="236"/>
    </location>
</feature>
<sequence>MSSQIPGNQRIWKFKLATSVDIYGIVNLERPTKRLEFTQELKKVLPDAKEHTYHHATVDVQVESGQSGQRRHAIELPCAIAPLVSLYEGSGLLECKTEEHQTKWHADSKLAKVTFHFEIQTHLEDFSLCEVHYNQLVISDFLRRILSDSNYGQISKTRQNKQKQIYLEHADIKNNTCEIGIQTDNKETSEIELRVLFEDSVKEEDLDNKNKSDPDDNRISEIQPTFDIEKENLRIK</sequence>
<comment type="caution">
    <text evidence="2">The sequence shown here is derived from an EMBL/GenBank/DDBJ whole genome shotgun (WGS) entry which is preliminary data.</text>
</comment>
<organism evidence="2 3">
    <name type="scientific">Gigaspora margarita</name>
    <dbReference type="NCBI Taxonomy" id="4874"/>
    <lineage>
        <taxon>Eukaryota</taxon>
        <taxon>Fungi</taxon>
        <taxon>Fungi incertae sedis</taxon>
        <taxon>Mucoromycota</taxon>
        <taxon>Glomeromycotina</taxon>
        <taxon>Glomeromycetes</taxon>
        <taxon>Diversisporales</taxon>
        <taxon>Gigasporaceae</taxon>
        <taxon>Gigaspora</taxon>
    </lineage>
</organism>
<keyword evidence="3" id="KW-1185">Reference proteome</keyword>
<evidence type="ECO:0000256" key="1">
    <source>
        <dbReference type="SAM" id="MobiDB-lite"/>
    </source>
</evidence>
<feature type="compositionally biased region" description="Basic and acidic residues" evidence="1">
    <location>
        <begin position="207"/>
        <end position="219"/>
    </location>
</feature>
<accession>A0ABN7UKI1</accession>
<name>A0ABN7UKI1_GIGMA</name>
<protein>
    <submittedName>
        <fullName evidence="2">3912_t:CDS:1</fullName>
    </submittedName>
</protein>
<dbReference type="Proteomes" id="UP000789901">
    <property type="component" value="Unassembled WGS sequence"/>
</dbReference>